<dbReference type="AlphaFoldDB" id="A0A963YU73"/>
<dbReference type="SUPFAM" id="SSF51735">
    <property type="entry name" value="NAD(P)-binding Rossmann-fold domains"/>
    <property type="match status" value="1"/>
</dbReference>
<name>A0A963YU73_9PROT</name>
<dbReference type="InterPro" id="IPR051265">
    <property type="entry name" value="HIBADH-related_NP60_sf"/>
</dbReference>
<accession>A0A963YU73</accession>
<dbReference type="Pfam" id="PF03446">
    <property type="entry name" value="NAD_binding_2"/>
    <property type="match status" value="1"/>
</dbReference>
<gene>
    <name evidence="6" type="ORF">ASILVAE211_18300</name>
</gene>
<comment type="caution">
    <text evidence="6">The sequence shown here is derived from an EMBL/GenBank/DDBJ whole genome shotgun (WGS) entry which is preliminary data.</text>
</comment>
<dbReference type="Proteomes" id="UP000708298">
    <property type="component" value="Unassembled WGS sequence"/>
</dbReference>
<dbReference type="InterPro" id="IPR015815">
    <property type="entry name" value="HIBADH-related"/>
</dbReference>
<proteinExistence type="predicted"/>
<dbReference type="SUPFAM" id="SSF48179">
    <property type="entry name" value="6-phosphogluconate dehydrogenase C-terminal domain-like"/>
    <property type="match status" value="1"/>
</dbReference>
<evidence type="ECO:0000259" key="5">
    <source>
        <dbReference type="Pfam" id="PF14833"/>
    </source>
</evidence>
<keyword evidence="7" id="KW-1185">Reference proteome</keyword>
<dbReference type="PANTHER" id="PTHR43580">
    <property type="entry name" value="OXIDOREDUCTASE GLYR1-RELATED"/>
    <property type="match status" value="1"/>
</dbReference>
<feature type="active site" evidence="3">
    <location>
        <position position="174"/>
    </location>
</feature>
<feature type="domain" description="3-hydroxyisobutyrate dehydrogenase-like NAD-binding" evidence="5">
    <location>
        <begin position="172"/>
        <end position="284"/>
    </location>
</feature>
<dbReference type="Pfam" id="PF14833">
    <property type="entry name" value="NAD_binding_11"/>
    <property type="match status" value="1"/>
</dbReference>
<dbReference type="GO" id="GO:0051287">
    <property type="term" value="F:NAD binding"/>
    <property type="evidence" value="ECO:0007669"/>
    <property type="project" value="InterPro"/>
</dbReference>
<dbReference type="RefSeq" id="WP_227322807.1">
    <property type="nucleotide sequence ID" value="NZ_JAESVB010000010.1"/>
</dbReference>
<dbReference type="GO" id="GO:0016491">
    <property type="term" value="F:oxidoreductase activity"/>
    <property type="evidence" value="ECO:0007669"/>
    <property type="project" value="UniProtKB-KW"/>
</dbReference>
<reference evidence="6" key="1">
    <citation type="journal article" date="2021" name="Microorganisms">
        <title>Acidisoma silvae sp. nov. and Acidisomacellulosilytica sp. nov., Two Acidophilic Bacteria Isolated from Decaying Wood, Hydrolyzing Cellulose and Producing Poly-3-hydroxybutyrate.</title>
        <authorList>
            <person name="Mieszkin S."/>
            <person name="Pouder E."/>
            <person name="Uroz S."/>
            <person name="Simon-Colin C."/>
            <person name="Alain K."/>
        </authorList>
    </citation>
    <scope>NUCLEOTIDE SEQUENCE</scope>
    <source>
        <strain evidence="6">HW T2.11</strain>
    </source>
</reference>
<keyword evidence="1" id="KW-0560">Oxidoreductase</keyword>
<dbReference type="InterPro" id="IPR029154">
    <property type="entry name" value="HIBADH-like_NADP-bd"/>
</dbReference>
<reference evidence="6" key="2">
    <citation type="submission" date="2021-01" db="EMBL/GenBank/DDBJ databases">
        <authorList>
            <person name="Mieszkin S."/>
            <person name="Pouder E."/>
            <person name="Alain K."/>
        </authorList>
    </citation>
    <scope>NUCLEOTIDE SEQUENCE</scope>
    <source>
        <strain evidence="6">HW T2.11</strain>
    </source>
</reference>
<dbReference type="InterPro" id="IPR006115">
    <property type="entry name" value="6PGDH_NADP-bd"/>
</dbReference>
<dbReference type="PIRSF" id="PIRSF000103">
    <property type="entry name" value="HIBADH"/>
    <property type="match status" value="1"/>
</dbReference>
<dbReference type="GO" id="GO:0050661">
    <property type="term" value="F:NADP binding"/>
    <property type="evidence" value="ECO:0007669"/>
    <property type="project" value="InterPro"/>
</dbReference>
<keyword evidence="2" id="KW-0520">NAD</keyword>
<dbReference type="InterPro" id="IPR008927">
    <property type="entry name" value="6-PGluconate_DH-like_C_sf"/>
</dbReference>
<evidence type="ECO:0000313" key="6">
    <source>
        <dbReference type="EMBL" id="MCB8877153.1"/>
    </source>
</evidence>
<evidence type="ECO:0000256" key="3">
    <source>
        <dbReference type="PIRSR" id="PIRSR000103-1"/>
    </source>
</evidence>
<evidence type="ECO:0000256" key="1">
    <source>
        <dbReference type="ARBA" id="ARBA00023002"/>
    </source>
</evidence>
<organism evidence="6 7">
    <name type="scientific">Acidisoma silvae</name>
    <dbReference type="NCBI Taxonomy" id="2802396"/>
    <lineage>
        <taxon>Bacteria</taxon>
        <taxon>Pseudomonadati</taxon>
        <taxon>Pseudomonadota</taxon>
        <taxon>Alphaproteobacteria</taxon>
        <taxon>Acetobacterales</taxon>
        <taxon>Acidocellaceae</taxon>
        <taxon>Acidisoma</taxon>
    </lineage>
</organism>
<evidence type="ECO:0000259" key="4">
    <source>
        <dbReference type="Pfam" id="PF03446"/>
    </source>
</evidence>
<dbReference type="EMBL" id="JAESVB010000010">
    <property type="protein sequence ID" value="MCB8877153.1"/>
    <property type="molecule type" value="Genomic_DNA"/>
</dbReference>
<dbReference type="PANTHER" id="PTHR43580:SF2">
    <property type="entry name" value="CYTOKINE-LIKE NUCLEAR FACTOR N-PAC"/>
    <property type="match status" value="1"/>
</dbReference>
<feature type="domain" description="6-phosphogluconate dehydrogenase NADP-binding" evidence="4">
    <location>
        <begin position="7"/>
        <end position="165"/>
    </location>
</feature>
<protein>
    <submittedName>
        <fullName evidence="6">NAD(P)-dependent oxidoreductase</fullName>
    </submittedName>
</protein>
<evidence type="ECO:0000256" key="2">
    <source>
        <dbReference type="ARBA" id="ARBA00023027"/>
    </source>
</evidence>
<dbReference type="Gene3D" id="1.10.1040.10">
    <property type="entry name" value="N-(1-d-carboxylethyl)-l-norvaline Dehydrogenase, domain 2"/>
    <property type="match status" value="1"/>
</dbReference>
<dbReference type="InterPro" id="IPR013328">
    <property type="entry name" value="6PGD_dom2"/>
</dbReference>
<dbReference type="Gene3D" id="3.40.50.720">
    <property type="entry name" value="NAD(P)-binding Rossmann-like Domain"/>
    <property type="match status" value="1"/>
</dbReference>
<evidence type="ECO:0000313" key="7">
    <source>
        <dbReference type="Proteomes" id="UP000708298"/>
    </source>
</evidence>
<sequence length="297" mass="31117">MKNRTSVGWIGLGKMGAPMSRHIGAAGHELHVYDIVAEATALAAASGANIADTPQAAAAAAPITFLSIPNDGVLRSLVLGEQGLARTMAAGSILVETSTVSPRVSAEIAQALAAAGIQYLRAPLSGSTATAEAGKLTVLASGEETAFHAVEPLLETFSVRRFYLGTGEEARYLKLAINMLVGATSALLAEALTFGRKGKLSTDQMLEVICESAVASPLIAYKREMLTSRDFAPAFTVEQMIKDFDLVLDAASGEQVPVFLISLIRQQYEAARAQGSGLKDFFVLLEQYEAQAGLAAA</sequence>
<dbReference type="InterPro" id="IPR036291">
    <property type="entry name" value="NAD(P)-bd_dom_sf"/>
</dbReference>